<evidence type="ECO:0000256" key="6">
    <source>
        <dbReference type="ARBA" id="ARBA00023012"/>
    </source>
</evidence>
<comment type="caution">
    <text evidence="10">The sequence shown here is derived from an EMBL/GenBank/DDBJ whole genome shotgun (WGS) entry which is preliminary data.</text>
</comment>
<comment type="catalytic activity">
    <reaction evidence="1 7">
        <text>ATP + protein L-histidine = ADP + protein N-phospho-L-histidine.</text>
        <dbReference type="EC" id="2.7.13.3"/>
    </reaction>
</comment>
<dbReference type="InterPro" id="IPR036890">
    <property type="entry name" value="HATPase_C_sf"/>
</dbReference>
<evidence type="ECO:0000313" key="11">
    <source>
        <dbReference type="Proteomes" id="UP000608420"/>
    </source>
</evidence>
<protein>
    <recommendedName>
        <fullName evidence="7">Signal transduction histidine-protein kinase/phosphatase DegS</fullName>
        <ecNumber evidence="7">2.7.13.3</ecNumber>
        <ecNumber evidence="7">3.1.3.-</ecNumber>
    </recommendedName>
</protein>
<proteinExistence type="predicted"/>
<evidence type="ECO:0000256" key="8">
    <source>
        <dbReference type="SAM" id="Coils"/>
    </source>
</evidence>
<organism evidence="10 11">
    <name type="scientific">Paenibacillus aceti</name>
    <dbReference type="NCBI Taxonomy" id="1820010"/>
    <lineage>
        <taxon>Bacteria</taxon>
        <taxon>Bacillati</taxon>
        <taxon>Bacillota</taxon>
        <taxon>Bacilli</taxon>
        <taxon>Bacillales</taxon>
        <taxon>Paenibacillaceae</taxon>
        <taxon>Paenibacillus</taxon>
    </lineage>
</organism>
<keyword evidence="11" id="KW-1185">Reference proteome</keyword>
<evidence type="ECO:0000259" key="9">
    <source>
        <dbReference type="PROSITE" id="PS50109"/>
    </source>
</evidence>
<dbReference type="InterPro" id="IPR050482">
    <property type="entry name" value="Sensor_HK_TwoCompSys"/>
</dbReference>
<evidence type="ECO:0000256" key="3">
    <source>
        <dbReference type="ARBA" id="ARBA00022741"/>
    </source>
</evidence>
<dbReference type="Gene3D" id="1.20.5.1930">
    <property type="match status" value="1"/>
</dbReference>
<dbReference type="PANTHER" id="PTHR24421:SF55">
    <property type="entry name" value="SENSOR HISTIDINE KINASE YDFH"/>
    <property type="match status" value="1"/>
</dbReference>
<keyword evidence="5 7" id="KW-0067">ATP-binding</keyword>
<dbReference type="InterPro" id="IPR003594">
    <property type="entry name" value="HATPase_dom"/>
</dbReference>
<dbReference type="RefSeq" id="WP_268238189.1">
    <property type="nucleotide sequence ID" value="NZ_BMIW01000009.1"/>
</dbReference>
<name>A0ABQ1VSW9_9BACL</name>
<accession>A0ABQ1VSW9</accession>
<sequence>MADYQDQADAIDRVIKNAVGVMENSKIQILEILESARDELRTLNNELQQVMKETAETVEKVDQLEVNYRRSRIRLTEVSRDFVRYNEEDIKQAYEKATQLQLDLLIYREKEMYLKARRDELQKRVRGVEKSVERAETVSAQMGVVLEYLSGELGQVTRILESAKNRQMLGLKIILAQEEERKRISREIHDGPAQLLANLVLRTEIVERMLAKQEFKMVQDEIIDLKRQVRFSLEEMRKVIFNLRPMALDDLGLIPAVRKYVHDFEERTKIRATFETKGKEQRMSSPMEAAIFRLVQEALTNAAKHACPTYVGVEITYQAHLVKIVVQDNGLGFRVDQLEQKTKEHTHFGLIGMRERVELLEGRMDIESTENMGTKIIIHIPTNTDKGKENLDG</sequence>
<dbReference type="GO" id="GO:0016301">
    <property type="term" value="F:kinase activity"/>
    <property type="evidence" value="ECO:0007669"/>
    <property type="project" value="UniProtKB-KW"/>
</dbReference>
<evidence type="ECO:0000256" key="1">
    <source>
        <dbReference type="ARBA" id="ARBA00000085"/>
    </source>
</evidence>
<dbReference type="InterPro" id="IPR011712">
    <property type="entry name" value="Sig_transdc_His_kin_sub3_dim/P"/>
</dbReference>
<dbReference type="EC" id="3.1.3.-" evidence="7"/>
<feature type="domain" description="Histidine kinase" evidence="9">
    <location>
        <begin position="183"/>
        <end position="384"/>
    </location>
</feature>
<keyword evidence="7" id="KW-0904">Protein phosphatase</keyword>
<evidence type="ECO:0000256" key="5">
    <source>
        <dbReference type="ARBA" id="ARBA00022840"/>
    </source>
</evidence>
<dbReference type="CDD" id="cd16917">
    <property type="entry name" value="HATPase_UhpB-NarQ-NarX-like"/>
    <property type="match status" value="1"/>
</dbReference>
<evidence type="ECO:0000256" key="7">
    <source>
        <dbReference type="PIRNR" id="PIRNR003169"/>
    </source>
</evidence>
<dbReference type="InterPro" id="IPR005467">
    <property type="entry name" value="His_kinase_dom"/>
</dbReference>
<dbReference type="PROSITE" id="PS50109">
    <property type="entry name" value="HIS_KIN"/>
    <property type="match status" value="1"/>
</dbReference>
<comment type="function">
    <text evidence="7">Member of the two-component regulatory system DegS/DegU, which plays an important role in the transition growth phase.</text>
</comment>
<evidence type="ECO:0000313" key="10">
    <source>
        <dbReference type="EMBL" id="GGF96334.1"/>
    </source>
</evidence>
<feature type="coiled-coil region" evidence="8">
    <location>
        <begin position="26"/>
        <end position="67"/>
    </location>
</feature>
<dbReference type="Proteomes" id="UP000608420">
    <property type="component" value="Unassembled WGS sequence"/>
</dbReference>
<evidence type="ECO:0000256" key="2">
    <source>
        <dbReference type="ARBA" id="ARBA00022679"/>
    </source>
</evidence>
<dbReference type="Gene3D" id="3.30.565.10">
    <property type="entry name" value="Histidine kinase-like ATPase, C-terminal domain"/>
    <property type="match status" value="1"/>
</dbReference>
<keyword evidence="3 7" id="KW-0547">Nucleotide-binding</keyword>
<dbReference type="Pfam" id="PF02518">
    <property type="entry name" value="HATPase_c"/>
    <property type="match status" value="1"/>
</dbReference>
<dbReference type="SUPFAM" id="SSF55874">
    <property type="entry name" value="ATPase domain of HSP90 chaperone/DNA topoisomerase II/histidine kinase"/>
    <property type="match status" value="1"/>
</dbReference>
<keyword evidence="2 7" id="KW-0808">Transferase</keyword>
<gene>
    <name evidence="10" type="primary">degS</name>
    <name evidence="10" type="ORF">GCM10010913_17450</name>
</gene>
<reference evidence="11" key="1">
    <citation type="journal article" date="2019" name="Int. J. Syst. Evol. Microbiol.">
        <title>The Global Catalogue of Microorganisms (GCM) 10K type strain sequencing project: providing services to taxonomists for standard genome sequencing and annotation.</title>
        <authorList>
            <consortium name="The Broad Institute Genomics Platform"/>
            <consortium name="The Broad Institute Genome Sequencing Center for Infectious Disease"/>
            <person name="Wu L."/>
            <person name="Ma J."/>
        </authorList>
    </citation>
    <scope>NUCLEOTIDE SEQUENCE [LARGE SCALE GENOMIC DNA]</scope>
    <source>
        <strain evidence="11">CGMCC 1.15420</strain>
    </source>
</reference>
<keyword evidence="7" id="KW-0378">Hydrolase</keyword>
<keyword evidence="6 7" id="KW-0902">Two-component regulatory system</keyword>
<dbReference type="PANTHER" id="PTHR24421">
    <property type="entry name" value="NITRATE/NITRITE SENSOR PROTEIN NARX-RELATED"/>
    <property type="match status" value="1"/>
</dbReference>
<dbReference type="InterPro" id="IPR008595">
    <property type="entry name" value="DegS"/>
</dbReference>
<dbReference type="SMART" id="SM00387">
    <property type="entry name" value="HATPase_c"/>
    <property type="match status" value="1"/>
</dbReference>
<dbReference type="EMBL" id="BMIW01000009">
    <property type="protein sequence ID" value="GGF96334.1"/>
    <property type="molecule type" value="Genomic_DNA"/>
</dbReference>
<dbReference type="Pfam" id="PF07730">
    <property type="entry name" value="HisKA_3"/>
    <property type="match status" value="1"/>
</dbReference>
<dbReference type="Pfam" id="PF05384">
    <property type="entry name" value="DegS"/>
    <property type="match status" value="1"/>
</dbReference>
<dbReference type="PIRSF" id="PIRSF003169">
    <property type="entry name" value="STHK_DegS"/>
    <property type="match status" value="1"/>
</dbReference>
<keyword evidence="4 7" id="KW-0418">Kinase</keyword>
<keyword evidence="7" id="KW-0963">Cytoplasm</keyword>
<dbReference type="EC" id="2.7.13.3" evidence="7"/>
<keyword evidence="8" id="KW-0175">Coiled coil</keyword>
<evidence type="ECO:0000256" key="4">
    <source>
        <dbReference type="ARBA" id="ARBA00022777"/>
    </source>
</evidence>
<comment type="subcellular location">
    <subcellularLocation>
        <location evidence="7">Cytoplasm</location>
    </subcellularLocation>
</comment>
<dbReference type="InterPro" id="IPR016381">
    <property type="entry name" value="Sig_transdc_His_kinase_DegS"/>
</dbReference>